<dbReference type="Pfam" id="PF00005">
    <property type="entry name" value="ABC_tran"/>
    <property type="match status" value="1"/>
</dbReference>
<reference evidence="10" key="2">
    <citation type="submission" date="2021-04" db="EMBL/GenBank/DDBJ databases">
        <authorList>
            <person name="Gilroy R."/>
        </authorList>
    </citation>
    <scope>NUCLEOTIDE SEQUENCE</scope>
    <source>
        <strain evidence="10">CHK165-2605</strain>
    </source>
</reference>
<gene>
    <name evidence="10" type="ORF">H9756_08320</name>
</gene>
<protein>
    <submittedName>
        <fullName evidence="10">Energy-coupling factor ABC transporter ATP-binding protein</fullName>
    </submittedName>
</protein>
<keyword evidence="3" id="KW-0813">Transport</keyword>
<dbReference type="GO" id="GO:0043190">
    <property type="term" value="C:ATP-binding cassette (ABC) transporter complex"/>
    <property type="evidence" value="ECO:0007669"/>
    <property type="project" value="TreeGrafter"/>
</dbReference>
<sequence length="287" mass="31781">MAVVIECKDVTYYYPLTEKPAVEDLNLKIESGKFYGVVGENGAGKTTFCALLRGFAPGFYKGELKGEVLVEGKKTIEYGGELSAKIGYVFQNPFTQISGVKDTVFEEVAYGLENFGVPVEEIERRVIEVMKMTDIEALAEKNPFDLSGGQMQRVALASVIVLEPDILIIDEPTSQLDPEGTESVFRIIKALKDRKKTIILVEHKIDLIAEYADEVLVFEKGHLIKSGDKEKILSDISLLDRGVSLPQVAILGAKLKEKGFPLRKIPVTEDQAVRLIRESLKEGKQDA</sequence>
<keyword evidence="8" id="KW-0472">Membrane</keyword>
<dbReference type="PROSITE" id="PS50893">
    <property type="entry name" value="ABC_TRANSPORTER_2"/>
    <property type="match status" value="1"/>
</dbReference>
<evidence type="ECO:0000313" key="11">
    <source>
        <dbReference type="Proteomes" id="UP000823895"/>
    </source>
</evidence>
<dbReference type="InterPro" id="IPR003439">
    <property type="entry name" value="ABC_transporter-like_ATP-bd"/>
</dbReference>
<dbReference type="SMART" id="SM00382">
    <property type="entry name" value="AAA"/>
    <property type="match status" value="1"/>
</dbReference>
<evidence type="ECO:0000313" key="10">
    <source>
        <dbReference type="EMBL" id="HJC43666.1"/>
    </source>
</evidence>
<dbReference type="InterPro" id="IPR003593">
    <property type="entry name" value="AAA+_ATPase"/>
</dbReference>
<dbReference type="InterPro" id="IPR017871">
    <property type="entry name" value="ABC_transporter-like_CS"/>
</dbReference>
<dbReference type="PROSITE" id="PS00211">
    <property type="entry name" value="ABC_TRANSPORTER_1"/>
    <property type="match status" value="1"/>
</dbReference>
<keyword evidence="4" id="KW-1003">Cell membrane</keyword>
<reference evidence="10" key="1">
    <citation type="journal article" date="2021" name="PeerJ">
        <title>Extensive microbial diversity within the chicken gut microbiome revealed by metagenomics and culture.</title>
        <authorList>
            <person name="Gilroy R."/>
            <person name="Ravi A."/>
            <person name="Getino M."/>
            <person name="Pursley I."/>
            <person name="Horton D.L."/>
            <person name="Alikhan N.F."/>
            <person name="Baker D."/>
            <person name="Gharbi K."/>
            <person name="Hall N."/>
            <person name="Watson M."/>
            <person name="Adriaenssens E.M."/>
            <person name="Foster-Nyarko E."/>
            <person name="Jarju S."/>
            <person name="Secka A."/>
            <person name="Antonio M."/>
            <person name="Oren A."/>
            <person name="Chaudhuri R.R."/>
            <person name="La Ragione R."/>
            <person name="Hildebrand F."/>
            <person name="Pallen M.J."/>
        </authorList>
    </citation>
    <scope>NUCLEOTIDE SEQUENCE</scope>
    <source>
        <strain evidence="10">CHK165-2605</strain>
    </source>
</reference>
<dbReference type="SUPFAM" id="SSF52540">
    <property type="entry name" value="P-loop containing nucleoside triphosphate hydrolases"/>
    <property type="match status" value="1"/>
</dbReference>
<comment type="caution">
    <text evidence="10">The sequence shown here is derived from an EMBL/GenBank/DDBJ whole genome shotgun (WGS) entry which is preliminary data.</text>
</comment>
<evidence type="ECO:0000256" key="4">
    <source>
        <dbReference type="ARBA" id="ARBA00022475"/>
    </source>
</evidence>
<dbReference type="FunFam" id="3.40.50.300:FF:000224">
    <property type="entry name" value="Energy-coupling factor transporter ATP-binding protein EcfA"/>
    <property type="match status" value="1"/>
</dbReference>
<evidence type="ECO:0000256" key="6">
    <source>
        <dbReference type="ARBA" id="ARBA00022840"/>
    </source>
</evidence>
<feature type="domain" description="ABC transporter" evidence="9">
    <location>
        <begin position="5"/>
        <end position="245"/>
    </location>
</feature>
<dbReference type="InterPro" id="IPR027417">
    <property type="entry name" value="P-loop_NTPase"/>
</dbReference>
<comment type="similarity">
    <text evidence="2">Belongs to the ABC transporter superfamily.</text>
</comment>
<name>A0A9D2T330_9FIRM</name>
<accession>A0A9D2T330</accession>
<evidence type="ECO:0000256" key="8">
    <source>
        <dbReference type="ARBA" id="ARBA00023136"/>
    </source>
</evidence>
<dbReference type="GO" id="GO:0005524">
    <property type="term" value="F:ATP binding"/>
    <property type="evidence" value="ECO:0007669"/>
    <property type="project" value="UniProtKB-KW"/>
</dbReference>
<dbReference type="Gene3D" id="3.40.50.300">
    <property type="entry name" value="P-loop containing nucleotide triphosphate hydrolases"/>
    <property type="match status" value="1"/>
</dbReference>
<dbReference type="Proteomes" id="UP000823895">
    <property type="component" value="Unassembled WGS sequence"/>
</dbReference>
<dbReference type="PANTHER" id="PTHR43553">
    <property type="entry name" value="HEAVY METAL TRANSPORTER"/>
    <property type="match status" value="1"/>
</dbReference>
<dbReference type="EMBL" id="DWWI01000176">
    <property type="protein sequence ID" value="HJC43666.1"/>
    <property type="molecule type" value="Genomic_DNA"/>
</dbReference>
<dbReference type="AlphaFoldDB" id="A0A9D2T330"/>
<dbReference type="InterPro" id="IPR050095">
    <property type="entry name" value="ECF_ABC_transporter_ATP-bd"/>
</dbReference>
<organism evidence="10 11">
    <name type="scientific">Candidatus Mediterraneibacter gallistercoris</name>
    <dbReference type="NCBI Taxonomy" id="2838671"/>
    <lineage>
        <taxon>Bacteria</taxon>
        <taxon>Bacillati</taxon>
        <taxon>Bacillota</taxon>
        <taxon>Clostridia</taxon>
        <taxon>Lachnospirales</taxon>
        <taxon>Lachnospiraceae</taxon>
        <taxon>Mediterraneibacter</taxon>
    </lineage>
</organism>
<dbReference type="CDD" id="cd03225">
    <property type="entry name" value="ABC_cobalt_CbiO_domain1"/>
    <property type="match status" value="1"/>
</dbReference>
<dbReference type="GO" id="GO:0042626">
    <property type="term" value="F:ATPase-coupled transmembrane transporter activity"/>
    <property type="evidence" value="ECO:0007669"/>
    <property type="project" value="TreeGrafter"/>
</dbReference>
<comment type="subcellular location">
    <subcellularLocation>
        <location evidence="1">Cell membrane</location>
        <topology evidence="1">Peripheral membrane protein</topology>
    </subcellularLocation>
</comment>
<evidence type="ECO:0000256" key="5">
    <source>
        <dbReference type="ARBA" id="ARBA00022741"/>
    </source>
</evidence>
<dbReference type="GO" id="GO:0016887">
    <property type="term" value="F:ATP hydrolysis activity"/>
    <property type="evidence" value="ECO:0007669"/>
    <property type="project" value="InterPro"/>
</dbReference>
<evidence type="ECO:0000259" key="9">
    <source>
        <dbReference type="PROSITE" id="PS50893"/>
    </source>
</evidence>
<proteinExistence type="inferred from homology"/>
<keyword evidence="7" id="KW-1278">Translocase</keyword>
<evidence type="ECO:0000256" key="2">
    <source>
        <dbReference type="ARBA" id="ARBA00005417"/>
    </source>
</evidence>
<dbReference type="InterPro" id="IPR015856">
    <property type="entry name" value="ABC_transpr_CbiO/EcfA_su"/>
</dbReference>
<evidence type="ECO:0000256" key="7">
    <source>
        <dbReference type="ARBA" id="ARBA00022967"/>
    </source>
</evidence>
<evidence type="ECO:0000256" key="3">
    <source>
        <dbReference type="ARBA" id="ARBA00022448"/>
    </source>
</evidence>
<keyword evidence="6 10" id="KW-0067">ATP-binding</keyword>
<keyword evidence="5" id="KW-0547">Nucleotide-binding</keyword>
<evidence type="ECO:0000256" key="1">
    <source>
        <dbReference type="ARBA" id="ARBA00004202"/>
    </source>
</evidence>